<evidence type="ECO:0000313" key="4">
    <source>
        <dbReference type="Proteomes" id="UP000016985"/>
    </source>
</evidence>
<sequence>MTRNRIERDGELREEVRYFIFSFNAGVEEFARCVRGHWQVESLHWLLDVIYREDGNRTLNKEAAANLNALRKICLYFLKQMNFSKPNRGYRRKMHYVASRLDECIQQLMRLEEESYF</sequence>
<accession>F9P4J8</accession>
<dbReference type="InterPro" id="IPR047647">
    <property type="entry name" value="ISAs1_transpos"/>
</dbReference>
<dbReference type="EMBL" id="AFUP01000001">
    <property type="protein sequence ID" value="EGV10437.1"/>
    <property type="molecule type" value="Genomic_DNA"/>
</dbReference>
<evidence type="ECO:0000313" key="1">
    <source>
        <dbReference type="EMBL" id="EGV10437.1"/>
    </source>
</evidence>
<organism evidence="1 3">
    <name type="scientific">Streptococcus constellatus subsp. pharyngis SK1060 = CCUG 46377</name>
    <dbReference type="NCBI Taxonomy" id="1035184"/>
    <lineage>
        <taxon>Bacteria</taxon>
        <taxon>Bacillati</taxon>
        <taxon>Bacillota</taxon>
        <taxon>Bacilli</taxon>
        <taxon>Lactobacillales</taxon>
        <taxon>Streptococcaceae</taxon>
        <taxon>Streptococcus</taxon>
        <taxon>Streptococcus anginosus group</taxon>
    </lineage>
</organism>
<dbReference type="Proteomes" id="UP000003287">
    <property type="component" value="Unassembled WGS sequence"/>
</dbReference>
<proteinExistence type="predicted"/>
<evidence type="ECO:0000313" key="2">
    <source>
        <dbReference type="EMBL" id="GAD45453.1"/>
    </source>
</evidence>
<dbReference type="InterPro" id="IPR051698">
    <property type="entry name" value="Transposase_11-like"/>
</dbReference>
<gene>
    <name evidence="2" type="ORF">ANG5_1981</name>
    <name evidence="1" type="ORF">HMPREF1042_0395</name>
</gene>
<dbReference type="PANTHER" id="PTHR30298:SF0">
    <property type="entry name" value="PROTEIN YBFL-RELATED"/>
    <property type="match status" value="1"/>
</dbReference>
<reference evidence="2 4" key="2">
    <citation type="submission" date="2013-09" db="EMBL/GenBank/DDBJ databases">
        <title>Genome Sequences of seven clinical isolates and type strains of anginosus group streptococci.</title>
        <authorList>
            <person name="Maruyama F."/>
            <person name="Sakurai A."/>
            <person name="Ogura Y."/>
            <person name="Homma H."/>
            <person name="Takahashi N."/>
            <person name="Ohtsubo Y."/>
            <person name="Hoshino T."/>
            <person name="Okahashi N."/>
            <person name="Nakagawa I."/>
            <person name="Kimura S."/>
            <person name="Fujiwara T."/>
            <person name="Hayashi T."/>
            <person name="Shintani S."/>
        </authorList>
    </citation>
    <scope>NUCLEOTIDE SEQUENCE [LARGE SCALE GENOMIC DNA]</scope>
    <source>
        <strain evidence="2">CCUG 46377</strain>
        <strain evidence="4">CCUG46377</strain>
    </source>
</reference>
<keyword evidence="4" id="KW-1185">Reference proteome</keyword>
<evidence type="ECO:0000313" key="3">
    <source>
        <dbReference type="Proteomes" id="UP000003287"/>
    </source>
</evidence>
<dbReference type="EMBL" id="BASX01000029">
    <property type="protein sequence ID" value="GAD45453.1"/>
    <property type="molecule type" value="Genomic_DNA"/>
</dbReference>
<dbReference type="eggNOG" id="COG5433">
    <property type="taxonomic scope" value="Bacteria"/>
</dbReference>
<dbReference type="NCBIfam" id="NF033564">
    <property type="entry name" value="transpos_ISAs1"/>
    <property type="match status" value="1"/>
</dbReference>
<protein>
    <submittedName>
        <fullName evidence="1">IS1548, transposase</fullName>
    </submittedName>
</protein>
<name>F9P4J8_STRCV</name>
<reference evidence="1 3" key="1">
    <citation type="submission" date="2011-06" db="EMBL/GenBank/DDBJ databases">
        <authorList>
            <person name="Harkins D.M."/>
            <person name="Madupu R."/>
            <person name="Durkin A.S."/>
            <person name="Torralba M."/>
            <person name="Methe B."/>
            <person name="Sutton G.G."/>
            <person name="Nelson K.E."/>
        </authorList>
    </citation>
    <scope>NUCLEOTIDE SEQUENCE [LARGE SCALE GENOMIC DNA]</scope>
    <source>
        <strain evidence="1 3">SK1060</strain>
    </source>
</reference>
<dbReference type="Proteomes" id="UP000016985">
    <property type="component" value="Unassembled WGS sequence"/>
</dbReference>
<dbReference type="AlphaFoldDB" id="F9P4J8"/>
<dbReference type="PANTHER" id="PTHR30298">
    <property type="entry name" value="H REPEAT-ASSOCIATED PREDICTED TRANSPOSASE"/>
    <property type="match status" value="1"/>
</dbReference>